<dbReference type="SMART" id="SM00176">
    <property type="entry name" value="RAN"/>
    <property type="match status" value="1"/>
</dbReference>
<organism evidence="4 5">
    <name type="scientific">Pristionchus fissidentatus</name>
    <dbReference type="NCBI Taxonomy" id="1538716"/>
    <lineage>
        <taxon>Eukaryota</taxon>
        <taxon>Metazoa</taxon>
        <taxon>Ecdysozoa</taxon>
        <taxon>Nematoda</taxon>
        <taxon>Chromadorea</taxon>
        <taxon>Rhabditida</taxon>
        <taxon>Rhabditina</taxon>
        <taxon>Diplogasteromorpha</taxon>
        <taxon>Diplogasteroidea</taxon>
        <taxon>Neodiplogasteridae</taxon>
        <taxon>Pristionchus</taxon>
    </lineage>
</organism>
<dbReference type="FunFam" id="3.40.50.300:FF:001586">
    <property type="entry name" value="Small GTP-binding protein, putative"/>
    <property type="match status" value="1"/>
</dbReference>
<dbReference type="AlphaFoldDB" id="A0AAV5WFU9"/>
<keyword evidence="1" id="KW-0547">Nucleotide-binding</keyword>
<evidence type="ECO:0000313" key="5">
    <source>
        <dbReference type="Proteomes" id="UP001432322"/>
    </source>
</evidence>
<evidence type="ECO:0008006" key="6">
    <source>
        <dbReference type="Google" id="ProtNLM"/>
    </source>
</evidence>
<reference evidence="4" key="1">
    <citation type="submission" date="2023-10" db="EMBL/GenBank/DDBJ databases">
        <title>Genome assembly of Pristionchus species.</title>
        <authorList>
            <person name="Yoshida K."/>
            <person name="Sommer R.J."/>
        </authorList>
    </citation>
    <scope>NUCLEOTIDE SEQUENCE</scope>
    <source>
        <strain evidence="4">RS5133</strain>
    </source>
</reference>
<dbReference type="SMART" id="SM00174">
    <property type="entry name" value="RHO"/>
    <property type="match status" value="1"/>
</dbReference>
<dbReference type="Proteomes" id="UP001432322">
    <property type="component" value="Unassembled WGS sequence"/>
</dbReference>
<dbReference type="Pfam" id="PF00071">
    <property type="entry name" value="Ras"/>
    <property type="match status" value="1"/>
</dbReference>
<protein>
    <recommendedName>
        <fullName evidence="6">ADP ribosylation factor</fullName>
    </recommendedName>
</protein>
<evidence type="ECO:0000256" key="1">
    <source>
        <dbReference type="ARBA" id="ARBA00022741"/>
    </source>
</evidence>
<name>A0AAV5WFU9_9BILA</name>
<dbReference type="InterPro" id="IPR027417">
    <property type="entry name" value="P-loop_NTPase"/>
</dbReference>
<dbReference type="PANTHER" id="PTHR47977">
    <property type="entry name" value="RAS-RELATED PROTEIN RAB"/>
    <property type="match status" value="1"/>
</dbReference>
<dbReference type="InterPro" id="IPR050227">
    <property type="entry name" value="Rab"/>
</dbReference>
<dbReference type="PROSITE" id="PS51421">
    <property type="entry name" value="RAS"/>
    <property type="match status" value="1"/>
</dbReference>
<dbReference type="SUPFAM" id="SSF52540">
    <property type="entry name" value="P-loop containing nucleoside triphosphate hydrolases"/>
    <property type="match status" value="1"/>
</dbReference>
<keyword evidence="5" id="KW-1185">Reference proteome</keyword>
<keyword evidence="2" id="KW-0342">GTP-binding</keyword>
<dbReference type="GO" id="GO:0003924">
    <property type="term" value="F:GTPase activity"/>
    <property type="evidence" value="ECO:0007669"/>
    <property type="project" value="InterPro"/>
</dbReference>
<dbReference type="PROSITE" id="PS51419">
    <property type="entry name" value="RAB"/>
    <property type="match status" value="1"/>
</dbReference>
<feature type="region of interest" description="Disordered" evidence="3">
    <location>
        <begin position="25"/>
        <end position="47"/>
    </location>
</feature>
<dbReference type="SMART" id="SM00173">
    <property type="entry name" value="RAS"/>
    <property type="match status" value="1"/>
</dbReference>
<evidence type="ECO:0000256" key="3">
    <source>
        <dbReference type="SAM" id="MobiDB-lite"/>
    </source>
</evidence>
<feature type="non-terminal residue" evidence="4">
    <location>
        <position position="1"/>
    </location>
</feature>
<sequence length="246" mass="27967">FQSSFRVRRLNRSINLEMSIISSRSSSAASTRSTPRRSSESSDSGYSSVSRNVKVILLGDSCAGKSAIMQRFMEDSFHDNKQTTIGMDFFHKTYTTRSGEDVTLQVWDTAGQERFTQLMPSYIRHASIAILVFDLSDEKSFSNLRRWLSLIKSERGDLIKLVLVGNKSDLDEKREVVPKTVYSFLGEDTIVPYIETSARTGENINELFESVANIPIVPMREERWPERRSICLSISGEKHERRCASC</sequence>
<comment type="caution">
    <text evidence="4">The sequence shown here is derived from an EMBL/GenBank/DDBJ whole genome shotgun (WGS) entry which is preliminary data.</text>
</comment>
<dbReference type="PROSITE" id="PS51420">
    <property type="entry name" value="RHO"/>
    <property type="match status" value="1"/>
</dbReference>
<gene>
    <name evidence="4" type="ORF">PFISCL1PPCAC_22408</name>
</gene>
<dbReference type="CDD" id="cd00154">
    <property type="entry name" value="Rab"/>
    <property type="match status" value="1"/>
</dbReference>
<dbReference type="PRINTS" id="PR00449">
    <property type="entry name" value="RASTRNSFRMNG"/>
</dbReference>
<accession>A0AAV5WFU9</accession>
<evidence type="ECO:0000256" key="2">
    <source>
        <dbReference type="ARBA" id="ARBA00023134"/>
    </source>
</evidence>
<dbReference type="GO" id="GO:0005525">
    <property type="term" value="F:GTP binding"/>
    <property type="evidence" value="ECO:0007669"/>
    <property type="project" value="UniProtKB-KW"/>
</dbReference>
<dbReference type="InterPro" id="IPR005225">
    <property type="entry name" value="Small_GTP-bd"/>
</dbReference>
<dbReference type="NCBIfam" id="TIGR00231">
    <property type="entry name" value="small_GTP"/>
    <property type="match status" value="1"/>
</dbReference>
<dbReference type="InterPro" id="IPR001806">
    <property type="entry name" value="Small_GTPase"/>
</dbReference>
<dbReference type="EMBL" id="BTSY01000005">
    <property type="protein sequence ID" value="GMT31111.1"/>
    <property type="molecule type" value="Genomic_DNA"/>
</dbReference>
<proteinExistence type="predicted"/>
<evidence type="ECO:0000313" key="4">
    <source>
        <dbReference type="EMBL" id="GMT31111.1"/>
    </source>
</evidence>
<dbReference type="SMART" id="SM00175">
    <property type="entry name" value="RAB"/>
    <property type="match status" value="1"/>
</dbReference>
<dbReference type="Gene3D" id="3.40.50.300">
    <property type="entry name" value="P-loop containing nucleotide triphosphate hydrolases"/>
    <property type="match status" value="1"/>
</dbReference>